<gene>
    <name evidence="1" type="ORF">ACFSY7_15280</name>
</gene>
<dbReference type="EMBL" id="JBHUOR010000129">
    <property type="protein sequence ID" value="MFD2869854.1"/>
    <property type="molecule type" value="Genomic_DNA"/>
</dbReference>
<evidence type="ECO:0000313" key="1">
    <source>
        <dbReference type="EMBL" id="MFD2869854.1"/>
    </source>
</evidence>
<sequence>MNGKKEVVPVIKAYVVEERISYEHQKIVFAETATQAKNIAYGCEPFEDFNYIELYASRAKYADGHENDSERDLTIHLIRNGWFFESGGELIDSDNLEQAIAENWI</sequence>
<proteinExistence type="predicted"/>
<accession>A0ABW5Y4E4</accession>
<evidence type="ECO:0000313" key="2">
    <source>
        <dbReference type="Proteomes" id="UP001597568"/>
    </source>
</evidence>
<reference evidence="2" key="1">
    <citation type="journal article" date="2019" name="Int. J. Syst. Evol. Microbiol.">
        <title>The Global Catalogue of Microorganisms (GCM) 10K type strain sequencing project: providing services to taxonomists for standard genome sequencing and annotation.</title>
        <authorList>
            <consortium name="The Broad Institute Genomics Platform"/>
            <consortium name="The Broad Institute Genome Sequencing Center for Infectious Disease"/>
            <person name="Wu L."/>
            <person name="Ma J."/>
        </authorList>
    </citation>
    <scope>NUCLEOTIDE SEQUENCE [LARGE SCALE GENOMIC DNA]</scope>
    <source>
        <strain evidence="2">KCTC 33522</strain>
    </source>
</reference>
<name>A0ABW5Y4E4_9BACL</name>
<comment type="caution">
    <text evidence="1">The sequence shown here is derived from an EMBL/GenBank/DDBJ whole genome shotgun (WGS) entry which is preliminary data.</text>
</comment>
<organism evidence="1 2">
    <name type="scientific">Kurthia populi</name>
    <dbReference type="NCBI Taxonomy" id="1562132"/>
    <lineage>
        <taxon>Bacteria</taxon>
        <taxon>Bacillati</taxon>
        <taxon>Bacillota</taxon>
        <taxon>Bacilli</taxon>
        <taxon>Bacillales</taxon>
        <taxon>Caryophanaceae</taxon>
        <taxon>Kurthia</taxon>
    </lineage>
</organism>
<dbReference type="RefSeq" id="WP_380148486.1">
    <property type="nucleotide sequence ID" value="NZ_JBHUOR010000129.1"/>
</dbReference>
<protein>
    <submittedName>
        <fullName evidence="1">Uncharacterized protein</fullName>
    </submittedName>
</protein>
<keyword evidence="2" id="KW-1185">Reference proteome</keyword>
<dbReference type="Proteomes" id="UP001597568">
    <property type="component" value="Unassembled WGS sequence"/>
</dbReference>